<gene>
    <name evidence="1" type="ORF">CFX0092_A1327</name>
</gene>
<sequence>MRPSDEWFNEMQRRILESLNESKREVLRDEFGMIADYRSDNLPLEIESDFLDYVLEFERQFENAKSILVRERIGDPPILPIEEIPVEELQQAIDSLLDLMEANGIFVDFLGEAQVIDVYRYLTGELLDEEIDDINIPGARMCFTFASPEYNAEMWTEQFVMGVLRRDNYFVHPGSIPMQFYNPVGIPITEAEFHRAIVEIWSVLPPIKAYSVEMLAVQVKGSEARTEAIIKWTSENDQSEHKVTSTFLLHPSPYLEDGWEVVQTSFLDDLRNDQNVISAE</sequence>
<name>A0A160T3K5_9CHLR</name>
<accession>A0A160T3K5</accession>
<dbReference type="Proteomes" id="UP000215027">
    <property type="component" value="Chromosome I"/>
</dbReference>
<dbReference type="KEGG" id="pbf:CFX0092_A1327"/>
<evidence type="ECO:0000313" key="1">
    <source>
        <dbReference type="EMBL" id="CUS03205.2"/>
    </source>
</evidence>
<keyword evidence="2" id="KW-1185">Reference proteome</keyword>
<organism evidence="1 2">
    <name type="scientific">Candidatus Promineifilum breve</name>
    <dbReference type="NCBI Taxonomy" id="1806508"/>
    <lineage>
        <taxon>Bacteria</taxon>
        <taxon>Bacillati</taxon>
        <taxon>Chloroflexota</taxon>
        <taxon>Ardenticatenia</taxon>
        <taxon>Candidatus Promineifilales</taxon>
        <taxon>Candidatus Promineifilaceae</taxon>
        <taxon>Candidatus Promineifilum</taxon>
    </lineage>
</organism>
<dbReference type="AlphaFoldDB" id="A0A160T3K5"/>
<evidence type="ECO:0000313" key="2">
    <source>
        <dbReference type="Proteomes" id="UP000215027"/>
    </source>
</evidence>
<protein>
    <submittedName>
        <fullName evidence="1">Uncharacterized protein</fullName>
    </submittedName>
</protein>
<reference evidence="1" key="1">
    <citation type="submission" date="2016-01" db="EMBL/GenBank/DDBJ databases">
        <authorList>
            <person name="Mcilroy J.S."/>
            <person name="Karst M S."/>
            <person name="Albertsen M."/>
        </authorList>
    </citation>
    <scope>NUCLEOTIDE SEQUENCE</scope>
    <source>
        <strain evidence="1">Cfx-K</strain>
    </source>
</reference>
<proteinExistence type="predicted"/>
<dbReference type="EMBL" id="LN890655">
    <property type="protein sequence ID" value="CUS03205.2"/>
    <property type="molecule type" value="Genomic_DNA"/>
</dbReference>
<dbReference type="RefSeq" id="WP_162292411.1">
    <property type="nucleotide sequence ID" value="NZ_LN890655.1"/>
</dbReference>